<sequence length="303" mass="33924">MTLDTKIAAATFGALLLWEIVAGEYRKPRVWTANELGVSAGAAINLFTVRALQLLLIATVLPRLVPQWQGALAHTPAWLVFPIAMLMDDYGNYWLHRGGHTVPWMWRLHKPHHTPTRLNVLATMRNNWMFNALLPNTWIAGTLLFLGATHAALAMLVLKIVVVYLQHTAVRWDLAIRRFAIGRAVLDMLEKIFVLQDYHHVHHGIGRYGNTSANYANVFVAWDYLHGTSVGSPHRVQDAFGLPVGVRSEPWYEQLWWPLFRSKSAVNAVRKATPQREYSAAEVAGARAVIYLADGRAVVVGAA</sequence>
<keyword evidence="2 5" id="KW-0812">Transmembrane</keyword>
<dbReference type="GO" id="GO:0005506">
    <property type="term" value="F:iron ion binding"/>
    <property type="evidence" value="ECO:0007669"/>
    <property type="project" value="InterPro"/>
</dbReference>
<protein>
    <submittedName>
        <fullName evidence="7">Fatty acid hydroxylase</fullName>
    </submittedName>
</protein>
<dbReference type="RefSeq" id="WP_087669205.1">
    <property type="nucleotide sequence ID" value="NZ_FCNW02000028.1"/>
</dbReference>
<dbReference type="AlphaFoldDB" id="A0A158IBC3"/>
<dbReference type="GO" id="GO:0016020">
    <property type="term" value="C:membrane"/>
    <property type="evidence" value="ECO:0007669"/>
    <property type="project" value="UniProtKB-SubCell"/>
</dbReference>
<proteinExistence type="predicted"/>
<organism evidence="7 8">
    <name type="scientific">Caballeronia humi</name>
    <dbReference type="NCBI Taxonomy" id="326474"/>
    <lineage>
        <taxon>Bacteria</taxon>
        <taxon>Pseudomonadati</taxon>
        <taxon>Pseudomonadota</taxon>
        <taxon>Betaproteobacteria</taxon>
        <taxon>Burkholderiales</taxon>
        <taxon>Burkholderiaceae</taxon>
        <taxon>Caballeronia</taxon>
    </lineage>
</organism>
<comment type="subcellular location">
    <subcellularLocation>
        <location evidence="1">Membrane</location>
    </subcellularLocation>
</comment>
<dbReference type="OrthoDB" id="9770329at2"/>
<reference evidence="7" key="1">
    <citation type="submission" date="2016-01" db="EMBL/GenBank/DDBJ databases">
        <authorList>
            <person name="Peeters C."/>
        </authorList>
    </citation>
    <scope>NUCLEOTIDE SEQUENCE [LARGE SCALE GENOMIC DNA]</scope>
    <source>
        <strain evidence="7">LMG 22934</strain>
    </source>
</reference>
<dbReference type="PANTHER" id="PTHR11863">
    <property type="entry name" value="STEROL DESATURASE"/>
    <property type="match status" value="1"/>
</dbReference>
<feature type="transmembrane region" description="Helical" evidence="5">
    <location>
        <begin position="138"/>
        <end position="165"/>
    </location>
</feature>
<gene>
    <name evidence="7" type="ORF">AWB65_04472</name>
</gene>
<dbReference type="GO" id="GO:0008610">
    <property type="term" value="P:lipid biosynthetic process"/>
    <property type="evidence" value="ECO:0007669"/>
    <property type="project" value="InterPro"/>
</dbReference>
<dbReference type="EMBL" id="FCNW02000028">
    <property type="protein sequence ID" value="SAL53431.1"/>
    <property type="molecule type" value="Genomic_DNA"/>
</dbReference>
<dbReference type="InterPro" id="IPR006694">
    <property type="entry name" value="Fatty_acid_hydroxylase"/>
</dbReference>
<evidence type="ECO:0000256" key="2">
    <source>
        <dbReference type="ARBA" id="ARBA00022692"/>
    </source>
</evidence>
<keyword evidence="4 5" id="KW-0472">Membrane</keyword>
<evidence type="ECO:0000256" key="5">
    <source>
        <dbReference type="SAM" id="Phobius"/>
    </source>
</evidence>
<evidence type="ECO:0000256" key="4">
    <source>
        <dbReference type="ARBA" id="ARBA00023136"/>
    </source>
</evidence>
<name>A0A158IBC3_9BURK</name>
<dbReference type="InterPro" id="IPR050307">
    <property type="entry name" value="Sterol_Desaturase_Related"/>
</dbReference>
<evidence type="ECO:0000313" key="8">
    <source>
        <dbReference type="Proteomes" id="UP000054977"/>
    </source>
</evidence>
<keyword evidence="3 5" id="KW-1133">Transmembrane helix</keyword>
<evidence type="ECO:0000313" key="7">
    <source>
        <dbReference type="EMBL" id="SAL53431.1"/>
    </source>
</evidence>
<accession>A0A158IBC3</accession>
<keyword evidence="8" id="KW-1185">Reference proteome</keyword>
<comment type="caution">
    <text evidence="7">The sequence shown here is derived from an EMBL/GenBank/DDBJ whole genome shotgun (WGS) entry which is preliminary data.</text>
</comment>
<evidence type="ECO:0000256" key="1">
    <source>
        <dbReference type="ARBA" id="ARBA00004370"/>
    </source>
</evidence>
<evidence type="ECO:0000259" key="6">
    <source>
        <dbReference type="Pfam" id="PF04116"/>
    </source>
</evidence>
<evidence type="ECO:0000256" key="3">
    <source>
        <dbReference type="ARBA" id="ARBA00022989"/>
    </source>
</evidence>
<dbReference type="Pfam" id="PF04116">
    <property type="entry name" value="FA_hydroxylase"/>
    <property type="match status" value="1"/>
</dbReference>
<dbReference type="Proteomes" id="UP000054977">
    <property type="component" value="Unassembled WGS sequence"/>
</dbReference>
<feature type="domain" description="Fatty acid hydroxylase" evidence="6">
    <location>
        <begin position="82"/>
        <end position="228"/>
    </location>
</feature>
<dbReference type="GO" id="GO:0016491">
    <property type="term" value="F:oxidoreductase activity"/>
    <property type="evidence" value="ECO:0007669"/>
    <property type="project" value="InterPro"/>
</dbReference>
<dbReference type="STRING" id="326474.AWB65_04472"/>